<keyword evidence="1" id="KW-0597">Phosphoprotein</keyword>
<dbReference type="Gene3D" id="3.40.50.2300">
    <property type="match status" value="1"/>
</dbReference>
<feature type="domain" description="Response regulatory" evidence="2">
    <location>
        <begin position="15"/>
        <end position="137"/>
    </location>
</feature>
<accession>A0A4V2NWH4</accession>
<name>A0A4V2NWH4_9BACT</name>
<protein>
    <submittedName>
        <fullName evidence="3">Response regulator</fullName>
    </submittedName>
</protein>
<dbReference type="OrthoDB" id="663690at2"/>
<dbReference type="SUPFAM" id="SSF52172">
    <property type="entry name" value="CheY-like"/>
    <property type="match status" value="1"/>
</dbReference>
<reference evidence="3 4" key="1">
    <citation type="submission" date="2019-03" db="EMBL/GenBank/DDBJ databases">
        <authorList>
            <person name="Kim M.K.M."/>
        </authorList>
    </citation>
    <scope>NUCLEOTIDE SEQUENCE [LARGE SCALE GENOMIC DNA]</scope>
    <source>
        <strain evidence="3 4">17J68-12</strain>
    </source>
</reference>
<evidence type="ECO:0000259" key="2">
    <source>
        <dbReference type="PROSITE" id="PS50110"/>
    </source>
</evidence>
<dbReference type="InterPro" id="IPR052893">
    <property type="entry name" value="TCS_response_regulator"/>
</dbReference>
<gene>
    <name evidence="3" type="ORF">EPD60_04205</name>
</gene>
<dbReference type="PANTHER" id="PTHR44520">
    <property type="entry name" value="RESPONSE REGULATOR RCP1-RELATED"/>
    <property type="match status" value="1"/>
</dbReference>
<dbReference type="Pfam" id="PF00072">
    <property type="entry name" value="Response_reg"/>
    <property type="match status" value="1"/>
</dbReference>
<dbReference type="AlphaFoldDB" id="A0A4V2NWH4"/>
<evidence type="ECO:0000313" key="4">
    <source>
        <dbReference type="Proteomes" id="UP000295334"/>
    </source>
</evidence>
<keyword evidence="4" id="KW-1185">Reference proteome</keyword>
<dbReference type="PROSITE" id="PS50110">
    <property type="entry name" value="RESPONSE_REGULATORY"/>
    <property type="match status" value="1"/>
</dbReference>
<organism evidence="3 4">
    <name type="scientific">Flaviaesturariibacter flavus</name>
    <dbReference type="NCBI Taxonomy" id="2502780"/>
    <lineage>
        <taxon>Bacteria</taxon>
        <taxon>Pseudomonadati</taxon>
        <taxon>Bacteroidota</taxon>
        <taxon>Chitinophagia</taxon>
        <taxon>Chitinophagales</taxon>
        <taxon>Chitinophagaceae</taxon>
        <taxon>Flaviaestuariibacter</taxon>
    </lineage>
</organism>
<proteinExistence type="predicted"/>
<dbReference type="RefSeq" id="WP_131447170.1">
    <property type="nucleotide sequence ID" value="NZ_SJZI01000008.1"/>
</dbReference>
<dbReference type="SMART" id="SM00448">
    <property type="entry name" value="REC"/>
    <property type="match status" value="1"/>
</dbReference>
<sequence length="146" mass="16147">MSVEKTHGLSGSTPFIFLAEDDIDDQELLIEALTSFVPDMRVGTAANGKKALNELLRLEQAQLPCLIIVDYNLPEVNGGEILKQLAGEARYASIPKVVWSTSNSPLYRQICMDLGARAYFVKPSDIKGIERMAQEMLVYCNLVHSS</sequence>
<comment type="caution">
    <text evidence="3">The sequence shown here is derived from an EMBL/GenBank/DDBJ whole genome shotgun (WGS) entry which is preliminary data.</text>
</comment>
<dbReference type="InterPro" id="IPR001789">
    <property type="entry name" value="Sig_transdc_resp-reg_receiver"/>
</dbReference>
<dbReference type="EMBL" id="SJZI01000008">
    <property type="protein sequence ID" value="TCJ17402.1"/>
    <property type="molecule type" value="Genomic_DNA"/>
</dbReference>
<dbReference type="PANTHER" id="PTHR44520:SF1">
    <property type="entry name" value="TWO-COMPONENT SYSTEM REGULATORY PROTEIN"/>
    <property type="match status" value="1"/>
</dbReference>
<feature type="modified residue" description="4-aspartylphosphate" evidence="1">
    <location>
        <position position="70"/>
    </location>
</feature>
<dbReference type="InterPro" id="IPR011006">
    <property type="entry name" value="CheY-like_superfamily"/>
</dbReference>
<evidence type="ECO:0000313" key="3">
    <source>
        <dbReference type="EMBL" id="TCJ17402.1"/>
    </source>
</evidence>
<dbReference type="Proteomes" id="UP000295334">
    <property type="component" value="Unassembled WGS sequence"/>
</dbReference>
<dbReference type="GO" id="GO:0000160">
    <property type="term" value="P:phosphorelay signal transduction system"/>
    <property type="evidence" value="ECO:0007669"/>
    <property type="project" value="InterPro"/>
</dbReference>
<evidence type="ECO:0000256" key="1">
    <source>
        <dbReference type="PROSITE-ProRule" id="PRU00169"/>
    </source>
</evidence>